<feature type="region of interest" description="Disordered" evidence="1">
    <location>
        <begin position="116"/>
        <end position="173"/>
    </location>
</feature>
<proteinExistence type="predicted"/>
<dbReference type="PROSITE" id="PS51029">
    <property type="entry name" value="MADF"/>
    <property type="match status" value="1"/>
</dbReference>
<dbReference type="InterPro" id="IPR001005">
    <property type="entry name" value="SANT/Myb"/>
</dbReference>
<dbReference type="PANTHER" id="PTHR12243:SF67">
    <property type="entry name" value="COREPRESSOR OF PANGOLIN, ISOFORM A-RELATED"/>
    <property type="match status" value="1"/>
</dbReference>
<feature type="region of interest" description="Disordered" evidence="1">
    <location>
        <begin position="339"/>
        <end position="376"/>
    </location>
</feature>
<accession>A0A7R9I490</accession>
<feature type="compositionally biased region" description="Acidic residues" evidence="1">
    <location>
        <begin position="117"/>
        <end position="129"/>
    </location>
</feature>
<name>A0A7R9I490_9NEOP</name>
<dbReference type="GO" id="GO:0005634">
    <property type="term" value="C:nucleus"/>
    <property type="evidence" value="ECO:0007669"/>
    <property type="project" value="TreeGrafter"/>
</dbReference>
<evidence type="ECO:0000259" key="3">
    <source>
        <dbReference type="PROSITE" id="PS51029"/>
    </source>
</evidence>
<dbReference type="GO" id="GO:0006357">
    <property type="term" value="P:regulation of transcription by RNA polymerase II"/>
    <property type="evidence" value="ECO:0007669"/>
    <property type="project" value="TreeGrafter"/>
</dbReference>
<dbReference type="InterPro" id="IPR006578">
    <property type="entry name" value="MADF-dom"/>
</dbReference>
<evidence type="ECO:0000313" key="4">
    <source>
        <dbReference type="EMBL" id="CAD7445997.1"/>
    </source>
</evidence>
<dbReference type="InterPro" id="IPR039353">
    <property type="entry name" value="TF_Adf1"/>
</dbReference>
<feature type="compositionally biased region" description="Acidic residues" evidence="1">
    <location>
        <begin position="152"/>
        <end position="167"/>
    </location>
</feature>
<evidence type="ECO:0000259" key="2">
    <source>
        <dbReference type="PROSITE" id="PS50090"/>
    </source>
</evidence>
<gene>
    <name evidence="4" type="ORF">TBIB3V08_LOCUS8337</name>
</gene>
<dbReference type="EMBL" id="OD567661">
    <property type="protein sequence ID" value="CAD7445997.1"/>
    <property type="molecule type" value="Genomic_DNA"/>
</dbReference>
<feature type="domain" description="Myb-like" evidence="2">
    <location>
        <begin position="11"/>
        <end position="69"/>
    </location>
</feature>
<protein>
    <recommendedName>
        <fullName evidence="5">MADF domain-containing protein</fullName>
    </recommendedName>
</protein>
<reference evidence="4" key="1">
    <citation type="submission" date="2020-11" db="EMBL/GenBank/DDBJ databases">
        <authorList>
            <person name="Tran Van P."/>
        </authorList>
    </citation>
    <scope>NUCLEOTIDE SEQUENCE</scope>
</reference>
<evidence type="ECO:0008006" key="5">
    <source>
        <dbReference type="Google" id="ProtNLM"/>
    </source>
</evidence>
<feature type="domain" description="MADF" evidence="3">
    <location>
        <begin position="18"/>
        <end position="107"/>
    </location>
</feature>
<dbReference type="SMART" id="SM00595">
    <property type="entry name" value="MADF"/>
    <property type="match status" value="1"/>
</dbReference>
<dbReference type="Pfam" id="PF10545">
    <property type="entry name" value="MADF_DNA_bdg"/>
    <property type="match status" value="1"/>
</dbReference>
<dbReference type="PROSITE" id="PS50090">
    <property type="entry name" value="MYB_LIKE"/>
    <property type="match status" value="1"/>
</dbReference>
<dbReference type="PANTHER" id="PTHR12243">
    <property type="entry name" value="MADF DOMAIN TRANSCRIPTION FACTOR"/>
    <property type="match status" value="1"/>
</dbReference>
<sequence>MAKRKEETFVWSHEKDELLIELVKGKNLLFDLSSPLYNNNIAKRKAWNEIGKHLEIEGVLCKDRWEQLRSQHRKHLKKIKTKSGRSASSLLKWKYQDQMDFLKPFMKDSKRLYSTLNDDDSISNDEDEGGCTQEWLQDGEGNDMVSQQNAGSEDEVQGSDENTDEVNNDTQRNGVYVLQGVSTTPTESHQAKVYCCSIVDVNDRDRILAIPASYKYLVPKLPRVSDLVVSTLSTAAGFGISTASYYPFVLYALTLMCNSRGKERFGNQINLYQDRGLNPGPPAQKSDTLSLDRQRHSTTRHCDDQPLLIQVLSSNNTLKRTMLDFNGLQINIAADKPRSNIERTKRSEPFSPLHRSLRPPEQPKRTYGGASRRNPY</sequence>
<organism evidence="4">
    <name type="scientific">Timema bartmani</name>
    <dbReference type="NCBI Taxonomy" id="61472"/>
    <lineage>
        <taxon>Eukaryota</taxon>
        <taxon>Metazoa</taxon>
        <taxon>Ecdysozoa</taxon>
        <taxon>Arthropoda</taxon>
        <taxon>Hexapoda</taxon>
        <taxon>Insecta</taxon>
        <taxon>Pterygota</taxon>
        <taxon>Neoptera</taxon>
        <taxon>Polyneoptera</taxon>
        <taxon>Phasmatodea</taxon>
        <taxon>Timematodea</taxon>
        <taxon>Timematoidea</taxon>
        <taxon>Timematidae</taxon>
        <taxon>Timema</taxon>
    </lineage>
</organism>
<evidence type="ECO:0000256" key="1">
    <source>
        <dbReference type="SAM" id="MobiDB-lite"/>
    </source>
</evidence>
<feature type="region of interest" description="Disordered" evidence="1">
    <location>
        <begin position="272"/>
        <end position="296"/>
    </location>
</feature>
<feature type="compositionally biased region" description="Basic and acidic residues" evidence="1">
    <location>
        <begin position="339"/>
        <end position="348"/>
    </location>
</feature>
<dbReference type="GO" id="GO:0005667">
    <property type="term" value="C:transcription regulator complex"/>
    <property type="evidence" value="ECO:0007669"/>
    <property type="project" value="TreeGrafter"/>
</dbReference>
<dbReference type="AlphaFoldDB" id="A0A7R9I490"/>